<keyword evidence="13" id="KW-1185">Reference proteome</keyword>
<dbReference type="PROSITE" id="PS52029">
    <property type="entry name" value="LD_TPASE"/>
    <property type="match status" value="1"/>
</dbReference>
<evidence type="ECO:0000256" key="3">
    <source>
        <dbReference type="ARBA" id="ARBA00022676"/>
    </source>
</evidence>
<keyword evidence="3" id="KW-0328">Glycosyltransferase</keyword>
<dbReference type="AlphaFoldDB" id="A0AAI8QEI1"/>
<dbReference type="InterPro" id="IPR038063">
    <property type="entry name" value="Transpep_catalytic_dom"/>
</dbReference>
<evidence type="ECO:0000256" key="8">
    <source>
        <dbReference type="ARBA" id="ARBA00023316"/>
    </source>
</evidence>
<evidence type="ECO:0000313" key="13">
    <source>
        <dbReference type="Proteomes" id="UP000007886"/>
    </source>
</evidence>
<organism evidence="12 13">
    <name type="scientific">Bradyrhizobium cosmicum</name>
    <dbReference type="NCBI Taxonomy" id="1404864"/>
    <lineage>
        <taxon>Bacteria</taxon>
        <taxon>Pseudomonadati</taxon>
        <taxon>Pseudomonadota</taxon>
        <taxon>Alphaproteobacteria</taxon>
        <taxon>Hyphomicrobiales</taxon>
        <taxon>Nitrobacteraceae</taxon>
        <taxon>Bradyrhizobium</taxon>
    </lineage>
</organism>
<feature type="active site" description="Proton donor/acceptor" evidence="9">
    <location>
        <position position="162"/>
    </location>
</feature>
<evidence type="ECO:0000256" key="9">
    <source>
        <dbReference type="PROSITE-ProRule" id="PRU01373"/>
    </source>
</evidence>
<dbReference type="Proteomes" id="UP000007886">
    <property type="component" value="Chromosome"/>
</dbReference>
<evidence type="ECO:0000313" key="12">
    <source>
        <dbReference type="EMBL" id="BAL78536.1"/>
    </source>
</evidence>
<dbReference type="Pfam" id="PF03734">
    <property type="entry name" value="YkuD"/>
    <property type="match status" value="1"/>
</dbReference>
<dbReference type="SUPFAM" id="SSF141523">
    <property type="entry name" value="L,D-transpeptidase catalytic domain-like"/>
    <property type="match status" value="1"/>
</dbReference>
<evidence type="ECO:0000256" key="7">
    <source>
        <dbReference type="ARBA" id="ARBA00022984"/>
    </source>
</evidence>
<dbReference type="KEGG" id="brs:S23_53430"/>
<feature type="signal peptide" evidence="10">
    <location>
        <begin position="1"/>
        <end position="23"/>
    </location>
</feature>
<dbReference type="GO" id="GO:0071972">
    <property type="term" value="F:peptidoglycan L,D-transpeptidase activity"/>
    <property type="evidence" value="ECO:0007669"/>
    <property type="project" value="TreeGrafter"/>
</dbReference>
<evidence type="ECO:0000256" key="5">
    <source>
        <dbReference type="ARBA" id="ARBA00022801"/>
    </source>
</evidence>
<dbReference type="GO" id="GO:0005576">
    <property type="term" value="C:extracellular region"/>
    <property type="evidence" value="ECO:0007669"/>
    <property type="project" value="TreeGrafter"/>
</dbReference>
<comment type="pathway">
    <text evidence="1 9">Cell wall biogenesis; peptidoglycan biosynthesis.</text>
</comment>
<evidence type="ECO:0000256" key="4">
    <source>
        <dbReference type="ARBA" id="ARBA00022679"/>
    </source>
</evidence>
<dbReference type="InterPro" id="IPR050979">
    <property type="entry name" value="LD-transpeptidase"/>
</dbReference>
<proteinExistence type="inferred from homology"/>
<keyword evidence="5" id="KW-0378">Hydrolase</keyword>
<evidence type="ECO:0000256" key="10">
    <source>
        <dbReference type="SAM" id="SignalP"/>
    </source>
</evidence>
<evidence type="ECO:0000259" key="11">
    <source>
        <dbReference type="PROSITE" id="PS52029"/>
    </source>
</evidence>
<comment type="similarity">
    <text evidence="2">Belongs to the YkuD family.</text>
</comment>
<dbReference type="FunFam" id="2.40.440.10:FF:000002">
    <property type="entry name" value="L,D-transpeptidase ErfK/SrfK"/>
    <property type="match status" value="1"/>
</dbReference>
<dbReference type="CDD" id="cd16913">
    <property type="entry name" value="YkuD_like"/>
    <property type="match status" value="1"/>
</dbReference>
<protein>
    <recommendedName>
        <fullName evidence="11">L,D-TPase catalytic domain-containing protein</fullName>
    </recommendedName>
</protein>
<keyword evidence="10" id="KW-0732">Signal</keyword>
<feature type="active site" description="Nucleophile" evidence="9">
    <location>
        <position position="178"/>
    </location>
</feature>
<dbReference type="EMBL" id="AP012279">
    <property type="protein sequence ID" value="BAL78536.1"/>
    <property type="molecule type" value="Genomic_DNA"/>
</dbReference>
<dbReference type="GO" id="GO:0018104">
    <property type="term" value="P:peptidoglycan-protein cross-linking"/>
    <property type="evidence" value="ECO:0007669"/>
    <property type="project" value="TreeGrafter"/>
</dbReference>
<dbReference type="InterPro" id="IPR005490">
    <property type="entry name" value="LD_TPept_cat_dom"/>
</dbReference>
<keyword evidence="6 9" id="KW-0133">Cell shape</keyword>
<keyword evidence="8 9" id="KW-0961">Cell wall biogenesis/degradation</keyword>
<name>A0AAI8QEI1_9BRAD</name>
<keyword evidence="7 9" id="KW-0573">Peptidoglycan synthesis</keyword>
<keyword evidence="4" id="KW-0808">Transferase</keyword>
<reference evidence="12 13" key="1">
    <citation type="journal article" date="2012" name="Microbes Environ.">
        <title>Complete genome sequence of Bradyrhizobium sp. S23321: insights into symbiosis evolution in soil oligotrophs.</title>
        <authorList>
            <person name="Okubo T."/>
            <person name="Tsukui T."/>
            <person name="Maita H."/>
            <person name="Okamoto S."/>
            <person name="Oshima K."/>
            <person name="Fujisawa T."/>
            <person name="Saito A."/>
            <person name="Futamata H."/>
            <person name="Hattori R."/>
            <person name="Shimomura Y."/>
            <person name="Haruta S."/>
            <person name="Morimoto S."/>
            <person name="Wang Y."/>
            <person name="Sakai Y."/>
            <person name="Hattori M."/>
            <person name="Aizawa S."/>
            <person name="Nagashima K.V.P."/>
            <person name="Masuda S."/>
            <person name="Hattori T."/>
            <person name="Yamashita A."/>
            <person name="Bao Z."/>
            <person name="Hayatsu M."/>
            <person name="Kajiya-Kanegae H."/>
            <person name="Yoshinaga I."/>
            <person name="Sakamoto K."/>
            <person name="Toyota K."/>
            <person name="Nakao M."/>
            <person name="Kohara M."/>
            <person name="Anda M."/>
            <person name="Niwa R."/>
            <person name="Jung-Hwan P."/>
            <person name="Sameshima-Saito R."/>
            <person name="Tokuda S."/>
            <person name="Yamamoto S."/>
            <person name="Yamamoto S."/>
            <person name="Yokoyama T."/>
            <person name="Akutsu T."/>
            <person name="Nakamura Y."/>
            <person name="Nakahira-Yanaka Y."/>
            <person name="Takada Hoshino Y."/>
            <person name="Hirakawa H."/>
            <person name="Mitsui H."/>
            <person name="Terasawa K."/>
            <person name="Itakura M."/>
            <person name="Sato S."/>
            <person name="Ikeda-Ohtsubo W."/>
            <person name="Sakakura N."/>
            <person name="Kaminuma E."/>
            <person name="Minamisawa K."/>
        </authorList>
    </citation>
    <scope>NUCLEOTIDE SEQUENCE [LARGE SCALE GENOMIC DNA]</scope>
    <source>
        <strain evidence="12 13">S23321</strain>
    </source>
</reference>
<accession>A0AAI8QEI1</accession>
<gene>
    <name evidence="12" type="ORF">S23_53430</name>
</gene>
<feature type="domain" description="L,D-TPase catalytic" evidence="11">
    <location>
        <begin position="70"/>
        <end position="202"/>
    </location>
</feature>
<dbReference type="PROSITE" id="PS51257">
    <property type="entry name" value="PROKAR_LIPOPROTEIN"/>
    <property type="match status" value="1"/>
</dbReference>
<dbReference type="GO" id="GO:0008360">
    <property type="term" value="P:regulation of cell shape"/>
    <property type="evidence" value="ECO:0007669"/>
    <property type="project" value="UniProtKB-UniRule"/>
</dbReference>
<dbReference type="GO" id="GO:0016757">
    <property type="term" value="F:glycosyltransferase activity"/>
    <property type="evidence" value="ECO:0007669"/>
    <property type="project" value="UniProtKB-KW"/>
</dbReference>
<evidence type="ECO:0000256" key="6">
    <source>
        <dbReference type="ARBA" id="ARBA00022960"/>
    </source>
</evidence>
<evidence type="ECO:0000256" key="1">
    <source>
        <dbReference type="ARBA" id="ARBA00004752"/>
    </source>
</evidence>
<sequence>MSSLKVMLGVLAAGLMLSGCMQATRYEATDTKAFKPKDKELLAKVRYENTAVAEPFRRAIVDYHRKESPGSIVVDSDNHYLYYVLDGGKAIRYGITVGEEAMAWSGIAKVGSKTEWPAWHPTPGEISRLGVPTYVAPGPDNPMGSRAMYLYSGGKDTLFRIHGTNQPEYIGASISSGCIRLTNEDAIDLYDRVKVGTLVVVLEPKHGDSPYNSRLALGNNGTGQAGSF</sequence>
<dbReference type="PANTHER" id="PTHR30582">
    <property type="entry name" value="L,D-TRANSPEPTIDASE"/>
    <property type="match status" value="1"/>
</dbReference>
<feature type="chain" id="PRO_5042501438" description="L,D-TPase catalytic domain-containing protein" evidence="10">
    <location>
        <begin position="24"/>
        <end position="228"/>
    </location>
</feature>
<dbReference type="PANTHER" id="PTHR30582:SF24">
    <property type="entry name" value="L,D-TRANSPEPTIDASE ERFK_SRFK-RELATED"/>
    <property type="match status" value="1"/>
</dbReference>
<dbReference type="Gene3D" id="2.40.440.10">
    <property type="entry name" value="L,D-transpeptidase catalytic domain-like"/>
    <property type="match status" value="1"/>
</dbReference>
<dbReference type="GO" id="GO:0071555">
    <property type="term" value="P:cell wall organization"/>
    <property type="evidence" value="ECO:0007669"/>
    <property type="project" value="UniProtKB-UniRule"/>
</dbReference>
<evidence type="ECO:0000256" key="2">
    <source>
        <dbReference type="ARBA" id="ARBA00005992"/>
    </source>
</evidence>
<dbReference type="RefSeq" id="WP_015687810.1">
    <property type="nucleotide sequence ID" value="NC_017082.1"/>
</dbReference>